<protein>
    <submittedName>
        <fullName evidence="15">S8 family serine peptidase</fullName>
    </submittedName>
</protein>
<dbReference type="PROSITE" id="PS00137">
    <property type="entry name" value="SUBTILASE_HIS"/>
    <property type="match status" value="1"/>
</dbReference>
<dbReference type="PANTHER" id="PTHR43806:SF11">
    <property type="entry name" value="CEREVISIN-RELATED"/>
    <property type="match status" value="1"/>
</dbReference>
<dbReference type="Gene3D" id="3.40.50.200">
    <property type="entry name" value="Peptidase S8/S53 domain"/>
    <property type="match status" value="1"/>
</dbReference>
<dbReference type="EMBL" id="JAGYPJ010000001">
    <property type="protein sequence ID" value="MBS4200622.1"/>
    <property type="molecule type" value="Genomic_DNA"/>
</dbReference>
<feature type="active site" description="Charge relay system" evidence="9">
    <location>
        <position position="192"/>
    </location>
</feature>
<keyword evidence="11" id="KW-0732">Signal</keyword>
<feature type="domain" description="Fervidolysin-like N-terminal prodomain" evidence="14">
    <location>
        <begin position="44"/>
        <end position="116"/>
    </location>
</feature>
<feature type="domain" description="Peptidase S8/S53" evidence="12">
    <location>
        <begin position="152"/>
        <end position="392"/>
    </location>
</feature>
<feature type="chain" id="PRO_5037811283" evidence="11">
    <location>
        <begin position="25"/>
        <end position="1043"/>
    </location>
</feature>
<keyword evidence="6 9" id="KW-0378">Hydrolase</keyword>
<organism evidence="15 16">
    <name type="scientific">Lederbergia citrisecunda</name>
    <dbReference type="NCBI Taxonomy" id="2833583"/>
    <lineage>
        <taxon>Bacteria</taxon>
        <taxon>Bacillati</taxon>
        <taxon>Bacillota</taxon>
        <taxon>Bacilli</taxon>
        <taxon>Bacillales</taxon>
        <taxon>Bacillaceae</taxon>
        <taxon>Lederbergia</taxon>
    </lineage>
</organism>
<proteinExistence type="inferred from homology"/>
<dbReference type="Proteomes" id="UP000682713">
    <property type="component" value="Unassembled WGS sequence"/>
</dbReference>
<keyword evidence="5 9" id="KW-0645">Protease</keyword>
<dbReference type="Pfam" id="PF00082">
    <property type="entry name" value="Peptidase_S8"/>
    <property type="match status" value="1"/>
</dbReference>
<comment type="caution">
    <text evidence="15">The sequence shown here is derived from an EMBL/GenBank/DDBJ whole genome shotgun (WGS) entry which is preliminary data.</text>
</comment>
<feature type="active site" description="Charge relay system" evidence="9">
    <location>
        <position position="344"/>
    </location>
</feature>
<evidence type="ECO:0000259" key="13">
    <source>
        <dbReference type="Pfam" id="PF13860"/>
    </source>
</evidence>
<dbReference type="PROSITE" id="PS00138">
    <property type="entry name" value="SUBTILASE_SER"/>
    <property type="match status" value="1"/>
</dbReference>
<dbReference type="InterPro" id="IPR022398">
    <property type="entry name" value="Peptidase_S8_His-AS"/>
</dbReference>
<dbReference type="GO" id="GO:0005576">
    <property type="term" value="C:extracellular region"/>
    <property type="evidence" value="ECO:0007669"/>
    <property type="project" value="UniProtKB-SubCell"/>
</dbReference>
<comment type="similarity">
    <text evidence="3 9 10">Belongs to the peptidase S8 family.</text>
</comment>
<dbReference type="SUPFAM" id="SSF52743">
    <property type="entry name" value="Subtilisin-like"/>
    <property type="match status" value="1"/>
</dbReference>
<dbReference type="InterPro" id="IPR050131">
    <property type="entry name" value="Peptidase_S8_subtilisin-like"/>
</dbReference>
<evidence type="ECO:0000256" key="11">
    <source>
        <dbReference type="SAM" id="SignalP"/>
    </source>
</evidence>
<dbReference type="InterPro" id="IPR054399">
    <property type="entry name" value="Fervidolysin-like_N_prodom"/>
</dbReference>
<evidence type="ECO:0000256" key="5">
    <source>
        <dbReference type="ARBA" id="ARBA00022670"/>
    </source>
</evidence>
<feature type="domain" description="FlgD/Vpr Ig-like" evidence="13">
    <location>
        <begin position="523"/>
        <end position="591"/>
    </location>
</feature>
<dbReference type="Pfam" id="PF13860">
    <property type="entry name" value="FlgD_ig"/>
    <property type="match status" value="3"/>
</dbReference>
<keyword evidence="4" id="KW-0964">Secreted</keyword>
<dbReference type="InterPro" id="IPR025965">
    <property type="entry name" value="FlgD/Vpr_Ig-like"/>
</dbReference>
<keyword evidence="7 9" id="KW-0720">Serine protease</keyword>
<comment type="subcellular location">
    <subcellularLocation>
        <location evidence="2">Secreted</location>
    </subcellularLocation>
</comment>
<dbReference type="InterPro" id="IPR023827">
    <property type="entry name" value="Peptidase_S8_Asp-AS"/>
</dbReference>
<dbReference type="GO" id="GO:0004252">
    <property type="term" value="F:serine-type endopeptidase activity"/>
    <property type="evidence" value="ECO:0007669"/>
    <property type="project" value="UniProtKB-UniRule"/>
</dbReference>
<dbReference type="InterPro" id="IPR034084">
    <property type="entry name" value="Thermitase-like_dom"/>
</dbReference>
<evidence type="ECO:0000256" key="3">
    <source>
        <dbReference type="ARBA" id="ARBA00011073"/>
    </source>
</evidence>
<dbReference type="PRINTS" id="PR00723">
    <property type="entry name" value="SUBTILISIN"/>
</dbReference>
<evidence type="ECO:0000256" key="10">
    <source>
        <dbReference type="RuleBase" id="RU003355"/>
    </source>
</evidence>
<evidence type="ECO:0000259" key="14">
    <source>
        <dbReference type="Pfam" id="PF22148"/>
    </source>
</evidence>
<evidence type="ECO:0000256" key="8">
    <source>
        <dbReference type="ARBA" id="ARBA00022837"/>
    </source>
</evidence>
<evidence type="ECO:0000256" key="7">
    <source>
        <dbReference type="ARBA" id="ARBA00022825"/>
    </source>
</evidence>
<evidence type="ECO:0000256" key="2">
    <source>
        <dbReference type="ARBA" id="ARBA00004613"/>
    </source>
</evidence>
<feature type="domain" description="FlgD/Vpr Ig-like" evidence="13">
    <location>
        <begin position="417"/>
        <end position="490"/>
    </location>
</feature>
<dbReference type="PANTHER" id="PTHR43806">
    <property type="entry name" value="PEPTIDASE S8"/>
    <property type="match status" value="1"/>
</dbReference>
<dbReference type="CDD" id="cd07484">
    <property type="entry name" value="Peptidases_S8_Thermitase_like"/>
    <property type="match status" value="1"/>
</dbReference>
<evidence type="ECO:0000256" key="1">
    <source>
        <dbReference type="ARBA" id="ARBA00001913"/>
    </source>
</evidence>
<evidence type="ECO:0000256" key="6">
    <source>
        <dbReference type="ARBA" id="ARBA00022801"/>
    </source>
</evidence>
<feature type="active site" description="Charge relay system" evidence="9">
    <location>
        <position position="160"/>
    </location>
</feature>
<name>A0A942TPR0_9BACI</name>
<feature type="signal peptide" evidence="11">
    <location>
        <begin position="1"/>
        <end position="24"/>
    </location>
</feature>
<dbReference type="GO" id="GO:0006508">
    <property type="term" value="P:proteolysis"/>
    <property type="evidence" value="ECO:0007669"/>
    <property type="project" value="UniProtKB-KW"/>
</dbReference>
<dbReference type="Pfam" id="PF22148">
    <property type="entry name" value="Fervidolysin_NPro-like"/>
    <property type="match status" value="1"/>
</dbReference>
<dbReference type="InterPro" id="IPR036852">
    <property type="entry name" value="Peptidase_S8/S53_dom_sf"/>
</dbReference>
<evidence type="ECO:0000256" key="4">
    <source>
        <dbReference type="ARBA" id="ARBA00022525"/>
    </source>
</evidence>
<gene>
    <name evidence="15" type="ORF">KHA93_13370</name>
</gene>
<evidence type="ECO:0000313" key="15">
    <source>
        <dbReference type="EMBL" id="MBS4200622.1"/>
    </source>
</evidence>
<feature type="domain" description="FlgD/Vpr Ig-like" evidence="13">
    <location>
        <begin position="733"/>
        <end position="794"/>
    </location>
</feature>
<dbReference type="RefSeq" id="WP_213111181.1">
    <property type="nucleotide sequence ID" value="NZ_JAGYPJ010000001.1"/>
</dbReference>
<dbReference type="PROSITE" id="PS00136">
    <property type="entry name" value="SUBTILASE_ASP"/>
    <property type="match status" value="1"/>
</dbReference>
<accession>A0A942TPR0</accession>
<keyword evidence="16" id="KW-1185">Reference proteome</keyword>
<evidence type="ECO:0000313" key="16">
    <source>
        <dbReference type="Proteomes" id="UP000682713"/>
    </source>
</evidence>
<dbReference type="InterPro" id="IPR015500">
    <property type="entry name" value="Peptidase_S8_subtilisin-rel"/>
</dbReference>
<sequence length="1043" mass="115766">MRFRVSIFSFIFLSFFMFFSVASAEELQVEPKISKFSTHSLFDEKRDYDKDELVIKFKSSITTSQKQKILQSFSGTETSSLADGKFSLVTFQDERDPIKIAEELLKHKEVEFVEPNYKVKTEYTPSDPNYKNQWYLKKIQMPKAWDITKGSSQITVAVIDSGVQINHPDLKGKIVFPYNVVTRGKNFTPDAHGTHVAGIIAASMNKTGVAGIAPNVKIMPINVFKGENADMYDVAVAVVYAADHGANVINMSLGSESYSYVLDYAAEYAKSEGVVLIAAAGNSDSYWETYPAALPSVLGISATNKNDNITDFSNYGTYIDLAAPGQDIYSTYTGSSYKNMSGTSMASPVVSGVAALILSKNPLLSADQVYNILKNSSVDLGSKGWDHFYGYGRVDAYKALQKTSAPISNINLNTNFTVDGSKKNTFSLSVHKGAKLSLYVQDSKGKTVKTLIKSKVWNQSKASASWDGKQDNGTYAPTGTYKVIAKLTNGKETVSKTNTFKLTNKIKIAVKMNSSAAFSPKVTSKLTVSYYLNKSGKVTAKIYDNKNKLIKTLLNNSATSAGDRKLTWDGKNSKGQLVKDGNYKLVVSAMDSAKVKSNDATMSIKVDTVKPTATISLLTSPYKIDGKSKPVLKVTVKEKVNMTTYVMTEKGSKIKQLTNNKSYNPGAITLNWNGKNDKGINVAEGKYYILVEVKDAVGNKLSTKSKLFVLQDWLKPTIQATQNLYYSASGNTSYEYTSSKAGNVTVQILKDGKIVRTVQSGISIAAGTNKFVVDGKDQAGNVLADGVYQYKITVLDKYNNSGSYTGNLTVALTKVTIEYPTVVEYDDSYYAEYASEVFYKLSHAASVTIEIFDSYNYKVRTIVKSSSLKAGINKFKWDGYDDDGDYADYYYDYPFRYVITAKNAGGNVTTVQGKITNEENPKWLVSHSYSFTQSYENYWENTALNLNIKVNEPLDLKLLVYNDSYSQTLLYSKSYKLLNGTNNLTYNKVNTDDLYYILQYQDKLGNKYHYEIDESDDYYNSYSMKNTDKSLSNKVPSIRRSSK</sequence>
<reference evidence="15 16" key="1">
    <citation type="submission" date="2021-05" db="EMBL/GenBank/DDBJ databases">
        <title>Novel Bacillus species.</title>
        <authorList>
            <person name="Liu G."/>
        </authorList>
    </citation>
    <scope>NUCLEOTIDE SEQUENCE [LARGE SCALE GENOMIC DNA]</scope>
    <source>
        <strain evidence="15 16">FJAT-49732</strain>
    </source>
</reference>
<dbReference type="AlphaFoldDB" id="A0A942TPR0"/>
<evidence type="ECO:0000259" key="12">
    <source>
        <dbReference type="Pfam" id="PF00082"/>
    </source>
</evidence>
<dbReference type="PROSITE" id="PS51892">
    <property type="entry name" value="SUBTILASE"/>
    <property type="match status" value="1"/>
</dbReference>
<comment type="cofactor">
    <cofactor evidence="1">
        <name>Ca(2+)</name>
        <dbReference type="ChEBI" id="CHEBI:29108"/>
    </cofactor>
</comment>
<dbReference type="InterPro" id="IPR023828">
    <property type="entry name" value="Peptidase_S8_Ser-AS"/>
</dbReference>
<evidence type="ECO:0000256" key="9">
    <source>
        <dbReference type="PROSITE-ProRule" id="PRU01240"/>
    </source>
</evidence>
<keyword evidence="8" id="KW-0106">Calcium</keyword>
<dbReference type="Gene3D" id="2.60.40.4070">
    <property type="match status" value="5"/>
</dbReference>
<dbReference type="InterPro" id="IPR000209">
    <property type="entry name" value="Peptidase_S8/S53_dom"/>
</dbReference>